<accession>A0A151NI43</accession>
<dbReference type="EMBL" id="AKHW03002956">
    <property type="protein sequence ID" value="KYO36477.1"/>
    <property type="molecule type" value="Genomic_DNA"/>
</dbReference>
<comment type="caution">
    <text evidence="1">The sequence shown here is derived from an EMBL/GenBank/DDBJ whole genome shotgun (WGS) entry which is preliminary data.</text>
</comment>
<keyword evidence="2" id="KW-1185">Reference proteome</keyword>
<proteinExistence type="predicted"/>
<evidence type="ECO:0000313" key="1">
    <source>
        <dbReference type="EMBL" id="KYO36477.1"/>
    </source>
</evidence>
<reference evidence="1 2" key="1">
    <citation type="journal article" date="2012" name="Genome Biol.">
        <title>Sequencing three crocodilian genomes to illuminate the evolution of archosaurs and amniotes.</title>
        <authorList>
            <person name="St John J.A."/>
            <person name="Braun E.L."/>
            <person name="Isberg S.R."/>
            <person name="Miles L.G."/>
            <person name="Chong A.Y."/>
            <person name="Gongora J."/>
            <person name="Dalzell P."/>
            <person name="Moran C."/>
            <person name="Bed'hom B."/>
            <person name="Abzhanov A."/>
            <person name="Burgess S.C."/>
            <person name="Cooksey A.M."/>
            <person name="Castoe T.A."/>
            <person name="Crawford N.G."/>
            <person name="Densmore L.D."/>
            <person name="Drew J.C."/>
            <person name="Edwards S.V."/>
            <person name="Faircloth B.C."/>
            <person name="Fujita M.K."/>
            <person name="Greenwold M.J."/>
            <person name="Hoffmann F.G."/>
            <person name="Howard J.M."/>
            <person name="Iguchi T."/>
            <person name="Janes D.E."/>
            <person name="Khan S.Y."/>
            <person name="Kohno S."/>
            <person name="de Koning A.J."/>
            <person name="Lance S.L."/>
            <person name="McCarthy F.M."/>
            <person name="McCormack J.E."/>
            <person name="Merchant M.E."/>
            <person name="Peterson D.G."/>
            <person name="Pollock D.D."/>
            <person name="Pourmand N."/>
            <person name="Raney B.J."/>
            <person name="Roessler K.A."/>
            <person name="Sanford J.R."/>
            <person name="Sawyer R.H."/>
            <person name="Schmidt C.J."/>
            <person name="Triplett E.W."/>
            <person name="Tuberville T.D."/>
            <person name="Venegas-Anaya M."/>
            <person name="Howard J.T."/>
            <person name="Jarvis E.D."/>
            <person name="Guillette L.J.Jr."/>
            <person name="Glenn T.C."/>
            <person name="Green R.E."/>
            <person name="Ray D.A."/>
        </authorList>
    </citation>
    <scope>NUCLEOTIDE SEQUENCE [LARGE SCALE GENOMIC DNA]</scope>
    <source>
        <strain evidence="1">KSC_2009_1</strain>
    </source>
</reference>
<protein>
    <submittedName>
        <fullName evidence="1">Uncharacterized protein</fullName>
    </submittedName>
</protein>
<dbReference type="Proteomes" id="UP000050525">
    <property type="component" value="Unassembled WGS sequence"/>
</dbReference>
<gene>
    <name evidence="1" type="ORF">Y1Q_0024211</name>
</gene>
<name>A0A151NI43_ALLMI</name>
<dbReference type="AlphaFoldDB" id="A0A151NI43"/>
<organism evidence="1 2">
    <name type="scientific">Alligator mississippiensis</name>
    <name type="common">American alligator</name>
    <dbReference type="NCBI Taxonomy" id="8496"/>
    <lineage>
        <taxon>Eukaryota</taxon>
        <taxon>Metazoa</taxon>
        <taxon>Chordata</taxon>
        <taxon>Craniata</taxon>
        <taxon>Vertebrata</taxon>
        <taxon>Euteleostomi</taxon>
        <taxon>Archelosauria</taxon>
        <taxon>Archosauria</taxon>
        <taxon>Crocodylia</taxon>
        <taxon>Alligatoridae</taxon>
        <taxon>Alligatorinae</taxon>
        <taxon>Alligator</taxon>
    </lineage>
</organism>
<sequence length="104" mass="11810">MHMARNAIRQLGEQRPAGAKFVLNYPDAKQCRNGLLPNGRVADTRCHKGSFKKAFSCAYHKASNLTIIKKKDTEKEEIFYYKMEEDGAHESTISSFLSSIELIE</sequence>
<evidence type="ECO:0000313" key="2">
    <source>
        <dbReference type="Proteomes" id="UP000050525"/>
    </source>
</evidence>